<dbReference type="InterPro" id="IPR036768">
    <property type="entry name" value="PolIII_chi_sf"/>
</dbReference>
<evidence type="ECO:0000313" key="2">
    <source>
        <dbReference type="Proteomes" id="UP000516349"/>
    </source>
</evidence>
<dbReference type="Proteomes" id="UP000516349">
    <property type="component" value="Chromosome"/>
</dbReference>
<protein>
    <submittedName>
        <fullName evidence="1">DNA polymerase III chi subunit, HolC</fullName>
    </submittedName>
</protein>
<dbReference type="Gene3D" id="3.40.50.10110">
    <property type="entry name" value="DNA polymerase III subunit chi"/>
    <property type="match status" value="1"/>
</dbReference>
<dbReference type="PANTHER" id="PTHR38767:SF1">
    <property type="entry name" value="DNA POLYMERASE III SUBUNIT CHI"/>
    <property type="match status" value="1"/>
</dbReference>
<dbReference type="GO" id="GO:0003677">
    <property type="term" value="F:DNA binding"/>
    <property type="evidence" value="ECO:0007669"/>
    <property type="project" value="InterPro"/>
</dbReference>
<proteinExistence type="predicted"/>
<dbReference type="GO" id="GO:0032298">
    <property type="term" value="P:positive regulation of DNA-templated DNA replication initiation"/>
    <property type="evidence" value="ECO:0007669"/>
    <property type="project" value="TreeGrafter"/>
</dbReference>
<organism evidence="1 2">
    <name type="scientific">Entomobacter blattae</name>
    <dbReference type="NCBI Taxonomy" id="2762277"/>
    <lineage>
        <taxon>Bacteria</taxon>
        <taxon>Pseudomonadati</taxon>
        <taxon>Pseudomonadota</taxon>
        <taxon>Alphaproteobacteria</taxon>
        <taxon>Acetobacterales</taxon>
        <taxon>Acetobacteraceae</taxon>
        <taxon>Entomobacter</taxon>
    </lineage>
</organism>
<dbReference type="SUPFAM" id="SSF102400">
    <property type="entry name" value="DNA polymerase III chi subunit"/>
    <property type="match status" value="1"/>
</dbReference>
<dbReference type="RefSeq" id="WP_203413757.1">
    <property type="nucleotide sequence ID" value="NZ_CP060244.1"/>
</dbReference>
<evidence type="ECO:0000313" key="1">
    <source>
        <dbReference type="EMBL" id="QNT79614.1"/>
    </source>
</evidence>
<dbReference type="NCBIfam" id="NF004347">
    <property type="entry name" value="PRK05728.1-4"/>
    <property type="match status" value="1"/>
</dbReference>
<dbReference type="AlphaFoldDB" id="A0A7H1NV04"/>
<dbReference type="EMBL" id="CP060244">
    <property type="protein sequence ID" value="QNT79614.1"/>
    <property type="molecule type" value="Genomic_DNA"/>
</dbReference>
<dbReference type="KEGG" id="ebla:JGUZn3_24140"/>
<dbReference type="Pfam" id="PF04364">
    <property type="entry name" value="DNA_pol3_chi"/>
    <property type="match status" value="1"/>
</dbReference>
<dbReference type="InterPro" id="IPR007459">
    <property type="entry name" value="DNA_pol3_chi"/>
</dbReference>
<dbReference type="GO" id="GO:0003887">
    <property type="term" value="F:DNA-directed DNA polymerase activity"/>
    <property type="evidence" value="ECO:0007669"/>
    <property type="project" value="InterPro"/>
</dbReference>
<reference evidence="1 2" key="1">
    <citation type="submission" date="2020-08" db="EMBL/GenBank/DDBJ databases">
        <title>Complete genome sequence of Entomobacter blattae G55GP.</title>
        <authorList>
            <person name="Poehlein A."/>
            <person name="Guzman J."/>
            <person name="Daniel R."/>
            <person name="Vilcinskas A."/>
        </authorList>
    </citation>
    <scope>NUCLEOTIDE SEQUENCE [LARGE SCALE GENOMIC DNA]</scope>
    <source>
        <strain evidence="1 2">G55GP</strain>
    </source>
</reference>
<accession>A0A7H1NV04</accession>
<sequence length="155" mass="17811">MTDSLQKTVQAGFYHLTRTGVKQALPLLLGKVLAGRQRAVVRCRDSQLLKALDLALWEAEQPFWLPHGLQGQSYPELSPIWLTVGKDVPNKAACLFLVDGADFFSYPALERIFVVFEDHNVQAVEMARGLWQFFKDNAIQPTYWYQDEKGWKQRQ</sequence>
<dbReference type="GO" id="GO:0006260">
    <property type="term" value="P:DNA replication"/>
    <property type="evidence" value="ECO:0007669"/>
    <property type="project" value="InterPro"/>
</dbReference>
<keyword evidence="2" id="KW-1185">Reference proteome</keyword>
<gene>
    <name evidence="1" type="ORF">JGUZn3_24140</name>
</gene>
<name>A0A7H1NV04_9PROT</name>
<dbReference type="PANTHER" id="PTHR38767">
    <property type="entry name" value="DNA POLYMERASE III SUBUNIT CHI"/>
    <property type="match status" value="1"/>
</dbReference>